<dbReference type="OrthoDB" id="9815676at2"/>
<dbReference type="PROSITE" id="PS50931">
    <property type="entry name" value="HTH_LYSR"/>
    <property type="match status" value="1"/>
</dbReference>
<reference evidence="8" key="1">
    <citation type="submission" date="2017-01" db="EMBL/GenBank/DDBJ databases">
        <title>Genome sequence of Rouxiella sp. ERMR1:05.</title>
        <authorList>
            <person name="Kumar R."/>
            <person name="Singh D."/>
            <person name="Kumar S."/>
        </authorList>
    </citation>
    <scope>NUCLEOTIDE SEQUENCE [LARGE SCALE GENOMIC DNA]</scope>
    <source>
        <strain evidence="8">ERMR1:05</strain>
    </source>
</reference>
<keyword evidence="4" id="KW-0238">DNA-binding</keyword>
<evidence type="ECO:0000256" key="3">
    <source>
        <dbReference type="ARBA" id="ARBA00023015"/>
    </source>
</evidence>
<dbReference type="SUPFAM" id="SSF53850">
    <property type="entry name" value="Periplasmic binding protein-like II"/>
    <property type="match status" value="1"/>
</dbReference>
<sequence length="307" mass="33750">MDYLKCVQSFITATESGSFTAAADKLGITPAMVGKHIQMLENRTGCVLINRTTRRQGLTEAGHRFYLYGVQILATIEDADSLARHLNEQVTGMLRISAPVAFGQRILTPILSKFLQRYPAVNADLVLSDRRVDMIEERFQIAIRIGNLQDEGYVAVPLPPYEMVLAASPAYLAAHGTPLTPADLSRHNCVSFSQWRSAHRWQLQGPKGQIDVDIVPRLTVDSGEAIRQAGLSGLGVVMHSRVTLQDDIDTGRLHRVLPDYAPVSRPMHLLRLPIRPAATVVSSFFEYLLQELVPQPASPGGAAHIIG</sequence>
<evidence type="ECO:0000259" key="6">
    <source>
        <dbReference type="PROSITE" id="PS50931"/>
    </source>
</evidence>
<dbReference type="FunFam" id="3.40.190.290:FF:000001">
    <property type="entry name" value="Transcriptional regulator, LysR family"/>
    <property type="match status" value="1"/>
</dbReference>
<dbReference type="RefSeq" id="WP_104922970.1">
    <property type="nucleotide sequence ID" value="NZ_CP019062.1"/>
</dbReference>
<dbReference type="GO" id="GO:0003677">
    <property type="term" value="F:DNA binding"/>
    <property type="evidence" value="ECO:0007669"/>
    <property type="project" value="UniProtKB-KW"/>
</dbReference>
<dbReference type="InterPro" id="IPR058163">
    <property type="entry name" value="LysR-type_TF_proteobact-type"/>
</dbReference>
<keyword evidence="2" id="KW-0678">Repressor</keyword>
<evidence type="ECO:0000256" key="4">
    <source>
        <dbReference type="ARBA" id="ARBA00023125"/>
    </source>
</evidence>
<organism evidence="7 8">
    <name type="scientific">Rahnella sikkimica</name>
    <dbReference type="NCBI Taxonomy" id="1805933"/>
    <lineage>
        <taxon>Bacteria</taxon>
        <taxon>Pseudomonadati</taxon>
        <taxon>Pseudomonadota</taxon>
        <taxon>Gammaproteobacteria</taxon>
        <taxon>Enterobacterales</taxon>
        <taxon>Yersiniaceae</taxon>
        <taxon>Rahnella</taxon>
    </lineage>
</organism>
<evidence type="ECO:0000313" key="7">
    <source>
        <dbReference type="EMBL" id="AVF35480.1"/>
    </source>
</evidence>
<dbReference type="AlphaFoldDB" id="A0A2L1URD3"/>
<dbReference type="Gene3D" id="3.40.190.290">
    <property type="match status" value="1"/>
</dbReference>
<evidence type="ECO:0000256" key="1">
    <source>
        <dbReference type="ARBA" id="ARBA00009437"/>
    </source>
</evidence>
<keyword evidence="8" id="KW-1185">Reference proteome</keyword>
<dbReference type="PANTHER" id="PTHR30537">
    <property type="entry name" value="HTH-TYPE TRANSCRIPTIONAL REGULATOR"/>
    <property type="match status" value="1"/>
</dbReference>
<dbReference type="FunFam" id="1.10.10.10:FF:000001">
    <property type="entry name" value="LysR family transcriptional regulator"/>
    <property type="match status" value="1"/>
</dbReference>
<dbReference type="InterPro" id="IPR000847">
    <property type="entry name" value="LysR_HTH_N"/>
</dbReference>
<evidence type="ECO:0000313" key="8">
    <source>
        <dbReference type="Proteomes" id="UP000239197"/>
    </source>
</evidence>
<accession>A0A2L1URD3</accession>
<protein>
    <submittedName>
        <fullName evidence="7">LysR family transcriptional regulator</fullName>
    </submittedName>
</protein>
<dbReference type="InterPro" id="IPR036390">
    <property type="entry name" value="WH_DNA-bd_sf"/>
</dbReference>
<dbReference type="Pfam" id="PF03466">
    <property type="entry name" value="LysR_substrate"/>
    <property type="match status" value="1"/>
</dbReference>
<dbReference type="SUPFAM" id="SSF46785">
    <property type="entry name" value="Winged helix' DNA-binding domain"/>
    <property type="match status" value="1"/>
</dbReference>
<dbReference type="EMBL" id="CP019062">
    <property type="protein sequence ID" value="AVF35480.1"/>
    <property type="molecule type" value="Genomic_DNA"/>
</dbReference>
<evidence type="ECO:0000256" key="2">
    <source>
        <dbReference type="ARBA" id="ARBA00022491"/>
    </source>
</evidence>
<evidence type="ECO:0000256" key="5">
    <source>
        <dbReference type="ARBA" id="ARBA00023163"/>
    </source>
</evidence>
<keyword evidence="5" id="KW-0804">Transcription</keyword>
<dbReference type="InterPro" id="IPR036388">
    <property type="entry name" value="WH-like_DNA-bd_sf"/>
</dbReference>
<dbReference type="PANTHER" id="PTHR30537:SF5">
    <property type="entry name" value="HTH-TYPE TRANSCRIPTIONAL ACTIVATOR TTDR-RELATED"/>
    <property type="match status" value="1"/>
</dbReference>
<dbReference type="KEGG" id="rox:BV494_11320"/>
<gene>
    <name evidence="7" type="ORF">BV494_11320</name>
</gene>
<dbReference type="GO" id="GO:0003700">
    <property type="term" value="F:DNA-binding transcription factor activity"/>
    <property type="evidence" value="ECO:0007669"/>
    <property type="project" value="InterPro"/>
</dbReference>
<proteinExistence type="inferred from homology"/>
<dbReference type="Gene3D" id="1.10.10.10">
    <property type="entry name" value="Winged helix-like DNA-binding domain superfamily/Winged helix DNA-binding domain"/>
    <property type="match status" value="1"/>
</dbReference>
<keyword evidence="3" id="KW-0805">Transcription regulation</keyword>
<feature type="domain" description="HTH lysR-type" evidence="6">
    <location>
        <begin position="1"/>
        <end position="59"/>
    </location>
</feature>
<name>A0A2L1URD3_9GAMM</name>
<dbReference type="Proteomes" id="UP000239197">
    <property type="component" value="Chromosome"/>
</dbReference>
<dbReference type="Pfam" id="PF00126">
    <property type="entry name" value="HTH_1"/>
    <property type="match status" value="1"/>
</dbReference>
<comment type="similarity">
    <text evidence="1">Belongs to the LysR transcriptional regulatory family.</text>
</comment>
<dbReference type="InterPro" id="IPR005119">
    <property type="entry name" value="LysR_subst-bd"/>
</dbReference>